<protein>
    <recommendedName>
        <fullName evidence="2">MORN repeat-containing protein 5</fullName>
    </recommendedName>
</protein>
<feature type="transmembrane region" description="Helical" evidence="11">
    <location>
        <begin position="319"/>
        <end position="341"/>
    </location>
</feature>
<feature type="transmembrane region" description="Helical" evidence="11">
    <location>
        <begin position="378"/>
        <end position="401"/>
    </location>
</feature>
<dbReference type="GO" id="GO:0008270">
    <property type="term" value="F:zinc ion binding"/>
    <property type="evidence" value="ECO:0007669"/>
    <property type="project" value="UniProtKB-KW"/>
</dbReference>
<evidence type="ECO:0000256" key="3">
    <source>
        <dbReference type="ARBA" id="ARBA00022723"/>
    </source>
</evidence>
<evidence type="ECO:0000256" key="9">
    <source>
        <dbReference type="ARBA" id="ARBA00023273"/>
    </source>
</evidence>
<dbReference type="Gene3D" id="3.30.40.10">
    <property type="entry name" value="Zinc/RING finger domain, C3HC4 (zinc finger)"/>
    <property type="match status" value="1"/>
</dbReference>
<feature type="transmembrane region" description="Helical" evidence="11">
    <location>
        <begin position="459"/>
        <end position="480"/>
    </location>
</feature>
<feature type="transmembrane region" description="Helical" evidence="11">
    <location>
        <begin position="679"/>
        <end position="701"/>
    </location>
</feature>
<gene>
    <name evidence="13" type="ORF">FOL47_005976</name>
</gene>
<evidence type="ECO:0000313" key="13">
    <source>
        <dbReference type="EMBL" id="KAF4662983.1"/>
    </source>
</evidence>
<reference evidence="13 14" key="1">
    <citation type="submission" date="2020-04" db="EMBL/GenBank/DDBJ databases">
        <title>Perkinsus chesapeaki whole genome sequence.</title>
        <authorList>
            <person name="Bogema D.R."/>
        </authorList>
    </citation>
    <scope>NUCLEOTIDE SEQUENCE [LARGE SCALE GENOMIC DNA]</scope>
    <source>
        <strain evidence="13">ATCC PRA-425</strain>
    </source>
</reference>
<keyword evidence="11" id="KW-0472">Membrane</keyword>
<dbReference type="AlphaFoldDB" id="A0A7J6LUN8"/>
<keyword evidence="8" id="KW-0969">Cilium</keyword>
<evidence type="ECO:0000256" key="7">
    <source>
        <dbReference type="ARBA" id="ARBA00022846"/>
    </source>
</evidence>
<keyword evidence="5" id="KW-0863">Zinc-finger</keyword>
<dbReference type="Pfam" id="PF02493">
    <property type="entry name" value="MORN"/>
    <property type="match status" value="2"/>
</dbReference>
<evidence type="ECO:0000259" key="12">
    <source>
        <dbReference type="PROSITE" id="PS51292"/>
    </source>
</evidence>
<proteinExistence type="predicted"/>
<feature type="transmembrane region" description="Helical" evidence="11">
    <location>
        <begin position="1049"/>
        <end position="1072"/>
    </location>
</feature>
<dbReference type="PANTHER" id="PTHR46437">
    <property type="entry name" value="MORN REPEAT-CONTAINING PROTEIN 5"/>
    <property type="match status" value="1"/>
</dbReference>
<feature type="transmembrane region" description="Helical" evidence="11">
    <location>
        <begin position="838"/>
        <end position="856"/>
    </location>
</feature>
<feature type="region of interest" description="Disordered" evidence="10">
    <location>
        <begin position="182"/>
        <end position="225"/>
    </location>
</feature>
<feature type="transmembrane region" description="Helical" evidence="11">
    <location>
        <begin position="947"/>
        <end position="969"/>
    </location>
</feature>
<accession>A0A7J6LUN8</accession>
<name>A0A7J6LUN8_PERCH</name>
<evidence type="ECO:0000256" key="10">
    <source>
        <dbReference type="SAM" id="MobiDB-lite"/>
    </source>
</evidence>
<dbReference type="InterPro" id="IPR042814">
    <property type="entry name" value="Morn5"/>
</dbReference>
<dbReference type="OrthoDB" id="17530at2759"/>
<comment type="caution">
    <text evidence="13">The sequence shown here is derived from an EMBL/GenBank/DDBJ whole genome shotgun (WGS) entry which is preliminary data.</text>
</comment>
<keyword evidence="11" id="KW-1133">Transmembrane helix</keyword>
<comment type="subcellular location">
    <subcellularLocation>
        <location evidence="1">Cell projection</location>
        <location evidence="1">Cilium</location>
        <location evidence="1">Flagellum</location>
    </subcellularLocation>
</comment>
<evidence type="ECO:0000256" key="5">
    <source>
        <dbReference type="ARBA" id="ARBA00022771"/>
    </source>
</evidence>
<dbReference type="Proteomes" id="UP000591131">
    <property type="component" value="Unassembled WGS sequence"/>
</dbReference>
<keyword evidence="11" id="KW-0812">Transmembrane</keyword>
<evidence type="ECO:0000256" key="4">
    <source>
        <dbReference type="ARBA" id="ARBA00022737"/>
    </source>
</evidence>
<evidence type="ECO:0000313" key="14">
    <source>
        <dbReference type="Proteomes" id="UP000591131"/>
    </source>
</evidence>
<feature type="domain" description="RING-CH-type" evidence="12">
    <location>
        <begin position="227"/>
        <end position="284"/>
    </location>
</feature>
<feature type="transmembrane region" description="Helical" evidence="11">
    <location>
        <begin position="772"/>
        <end position="797"/>
    </location>
</feature>
<keyword evidence="3" id="KW-0479">Metal-binding</keyword>
<feature type="transmembrane region" description="Helical" evidence="11">
    <location>
        <begin position="901"/>
        <end position="927"/>
    </location>
</feature>
<dbReference type="PROSITE" id="PS51292">
    <property type="entry name" value="ZF_RING_CH"/>
    <property type="match status" value="1"/>
</dbReference>
<feature type="transmembrane region" description="Helical" evidence="11">
    <location>
        <begin position="1002"/>
        <end position="1029"/>
    </location>
</feature>
<evidence type="ECO:0000256" key="6">
    <source>
        <dbReference type="ARBA" id="ARBA00022833"/>
    </source>
</evidence>
<evidence type="ECO:0000256" key="1">
    <source>
        <dbReference type="ARBA" id="ARBA00004230"/>
    </source>
</evidence>
<dbReference type="InterPro" id="IPR013083">
    <property type="entry name" value="Znf_RING/FYVE/PHD"/>
</dbReference>
<dbReference type="InterPro" id="IPR011016">
    <property type="entry name" value="Znf_RING-CH"/>
</dbReference>
<feature type="transmembrane region" description="Helical" evidence="11">
    <location>
        <begin position="626"/>
        <end position="659"/>
    </location>
</feature>
<dbReference type="SMART" id="SM00744">
    <property type="entry name" value="RINGv"/>
    <property type="match status" value="1"/>
</dbReference>
<sequence length="1198" mass="129616">MTDKNGWKEGEGEYTFPNGTIYRGHFVNDEFDGEGSLIFPDGGTFVGTWQRGIAVDGKYFFGDGLEYKDSNWEYIVSNDRRFYSEVTGGIRPAGESFVTNDSTDEPKIPRGCFDLGNGYYDPSKRVIFDYNGTQVIGKPNEVEQKWIKENARSLSDASDIPTVEDTASVVTNAFEAPSIDSIRDSSMSFDEHSDPGSLSRDNAEEAAAASNTRDATPPPAAAASAAVESNDVPMCRICGLGTEEGPLYHPCRCSGTGHTEQEDEGTFVLENQRCELCGHKFSFRVVYAANAPSRLPLTYVLSETWKFLVSFIKKCLRPLYAVTIWLVLLPLVSVAILVDIFGVIDGFPDHLQIYGFILGPSSSPVSSVPWLSMFLRKGMVPILCCGIVISLCGFGLLQLWLHMRVAAVPMVVPTDAGTPANGGEAEAAAAAAPEEAEIEVGLENLLGLEGSLGPSISTWFVMLYANTIAMLALIVVPYYIGRFLYVHLFPSTLAYSPIHTVSAITQSPAVSVTSTTTSSVLATKLWKYTSALWGDEDAINNRAECVVAPTVLQPVIPDDPYLVYIQRIIQQQASSSSSTQLYPRPLVDDFAWDFICLAIGGMVCTQVAAAYHIWSTRGGLTLIGRVFAGIGLVLKWCIAIVLGGFLPSLTVGCVVLLALESSGSGSPLEPANKQSLMSLALSQLPVTVGAIVVMLVGHLVISVTQVAEQGVLSCLKPQARDAMRDSPAMVACFGHIIGGDTEGDLQPAGDNQQRRRSAAAAAGSRNKGIVAVLYYSLLYITYKLTLVFLCVLPALAFQHHYLPLQTRMVTSDISSSMPSTTQGGGGASPFGTSGSLDYLLIPVEFLCGHVLFPLVVRRPPMPPILAWFGRKIVRLLGLSSPFLDCGSPAGRAVPVAWTLSLVLRLVTLLALAAGCTLAIITTMPLIIGRKACKLILPATVLKYVDDLQAAPMGVVLTLLGGQVLLRLLAMLSSLPSAIRSLASHLANNRHLVRSFFYNTGSFILSLVSFTAATVFTLIVAPLLLGLMLYCLLVLPNSASDIVNTASAPARLFVFPCWVAGLVAMKVWILTVATRADTAWAMYDSHGILYPPLHREICINLLWPSVRVWLFHTTVPSTIAKILTVYLMSNFDSVDYICALITRYAVLFSIGLHVCFSKIIPSLSESISNYHRRMFDERYLVSTELENFEASNEGESSST</sequence>
<dbReference type="InterPro" id="IPR003409">
    <property type="entry name" value="MORN"/>
</dbReference>
<keyword evidence="6" id="KW-0862">Zinc</keyword>
<dbReference type="Gene3D" id="2.20.110.10">
    <property type="entry name" value="Histone H3 K4-specific methyltransferase SET7/9 N-terminal domain"/>
    <property type="match status" value="1"/>
</dbReference>
<keyword evidence="7" id="KW-0282">Flagellum</keyword>
<evidence type="ECO:0000256" key="2">
    <source>
        <dbReference type="ARBA" id="ARBA00016322"/>
    </source>
</evidence>
<keyword evidence="4" id="KW-0677">Repeat</keyword>
<dbReference type="PANTHER" id="PTHR46437:SF1">
    <property type="entry name" value="MORN REPEAT-CONTAINING PROTEIN 5"/>
    <property type="match status" value="1"/>
</dbReference>
<organism evidence="13 14">
    <name type="scientific">Perkinsus chesapeaki</name>
    <name type="common">Clam parasite</name>
    <name type="synonym">Perkinsus andrewsi</name>
    <dbReference type="NCBI Taxonomy" id="330153"/>
    <lineage>
        <taxon>Eukaryota</taxon>
        <taxon>Sar</taxon>
        <taxon>Alveolata</taxon>
        <taxon>Perkinsozoa</taxon>
        <taxon>Perkinsea</taxon>
        <taxon>Perkinsida</taxon>
        <taxon>Perkinsidae</taxon>
        <taxon>Perkinsus</taxon>
    </lineage>
</organism>
<keyword evidence="14" id="KW-1185">Reference proteome</keyword>
<dbReference type="GO" id="GO:0031514">
    <property type="term" value="C:motile cilium"/>
    <property type="evidence" value="ECO:0007669"/>
    <property type="project" value="UniProtKB-SubCell"/>
</dbReference>
<evidence type="ECO:0000256" key="8">
    <source>
        <dbReference type="ARBA" id="ARBA00023069"/>
    </source>
</evidence>
<dbReference type="EMBL" id="JAAPAO010000330">
    <property type="protein sequence ID" value="KAF4662983.1"/>
    <property type="molecule type" value="Genomic_DNA"/>
</dbReference>
<feature type="transmembrane region" description="Helical" evidence="11">
    <location>
        <begin position="590"/>
        <end position="614"/>
    </location>
</feature>
<dbReference type="SUPFAM" id="SSF82185">
    <property type="entry name" value="Histone H3 K4-specific methyltransferase SET7/9 N-terminal domain"/>
    <property type="match status" value="1"/>
</dbReference>
<evidence type="ECO:0000256" key="11">
    <source>
        <dbReference type="SAM" id="Phobius"/>
    </source>
</evidence>
<keyword evidence="9" id="KW-0966">Cell projection</keyword>